<evidence type="ECO:0000259" key="1">
    <source>
        <dbReference type="Pfam" id="PF01557"/>
    </source>
</evidence>
<feature type="domain" description="Fumarylacetoacetase-like C-terminal" evidence="1">
    <location>
        <begin position="82"/>
        <end position="331"/>
    </location>
</feature>
<proteinExistence type="predicted"/>
<dbReference type="SUPFAM" id="SSF56529">
    <property type="entry name" value="FAH"/>
    <property type="match status" value="1"/>
</dbReference>
<dbReference type="PANTHER" id="PTHR43211">
    <property type="entry name" value="FUMARYLACETOACETATE HYDROLASE"/>
    <property type="match status" value="1"/>
</dbReference>
<sequence>MKLASLKTGGRDGTLVVVSRDLSKAVAVPKIAKTLQAALDEWEVLEAELRAVYQALNEGKAVGAVAFDPAACASPLPRAFQWCDGSAYVNHVELVRKARGAEMPASFWTDPLMYQGGSDSFLGPRDPIQMADEAYGIDFEAEIAVITDDVPMGVSVDAAKDRVRLLMLVNDVSLRGLIPNELAKGFGFFQSKPSSAFSPVAVTPDEVDGWDGGKLHRPMLVDLNGQSFGKAEAGVDMTFDMPTLVAHAAKTRPLCAGTIIGSGTISNRDADGGPGKPVSEGGLGYSCIAEVRTVETILHGAPKTHFMRYGDKVRIEMLDRKGRSIFGAIEQMVERY</sequence>
<keyword evidence="3" id="KW-0378">Hydrolase</keyword>
<dbReference type="RefSeq" id="WP_379876234.1">
    <property type="nucleotide sequence ID" value="NZ_JBHUIP010000009.1"/>
</dbReference>
<dbReference type="Proteomes" id="UP001597295">
    <property type="component" value="Unassembled WGS sequence"/>
</dbReference>
<dbReference type="InterPro" id="IPR036663">
    <property type="entry name" value="Fumarylacetoacetase_C_sf"/>
</dbReference>
<reference evidence="4" key="1">
    <citation type="journal article" date="2019" name="Int. J. Syst. Evol. Microbiol.">
        <title>The Global Catalogue of Microorganisms (GCM) 10K type strain sequencing project: providing services to taxonomists for standard genome sequencing and annotation.</title>
        <authorList>
            <consortium name="The Broad Institute Genomics Platform"/>
            <consortium name="The Broad Institute Genome Sequencing Center for Infectious Disease"/>
            <person name="Wu L."/>
            <person name="Ma J."/>
        </authorList>
    </citation>
    <scope>NUCLEOTIDE SEQUENCE [LARGE SCALE GENOMIC DNA]</scope>
    <source>
        <strain evidence="4">CGMCC 1.19062</strain>
    </source>
</reference>
<dbReference type="Pfam" id="PF01557">
    <property type="entry name" value="FAA_hydrolase"/>
    <property type="match status" value="1"/>
</dbReference>
<dbReference type="EMBL" id="JBHUIP010000009">
    <property type="protein sequence ID" value="MFD2263252.1"/>
    <property type="molecule type" value="Genomic_DNA"/>
</dbReference>
<comment type="caution">
    <text evidence="3">The sequence shown here is derived from an EMBL/GenBank/DDBJ whole genome shotgun (WGS) entry which is preliminary data.</text>
</comment>
<organism evidence="3 4">
    <name type="scientific">Lacibacterium aquatile</name>
    <dbReference type="NCBI Taxonomy" id="1168082"/>
    <lineage>
        <taxon>Bacteria</taxon>
        <taxon>Pseudomonadati</taxon>
        <taxon>Pseudomonadota</taxon>
        <taxon>Alphaproteobacteria</taxon>
        <taxon>Rhodospirillales</taxon>
        <taxon>Rhodospirillaceae</taxon>
    </lineage>
</organism>
<gene>
    <name evidence="3" type="ORF">ACFSM5_10165</name>
</gene>
<keyword evidence="4" id="KW-1185">Reference proteome</keyword>
<evidence type="ECO:0000259" key="2">
    <source>
        <dbReference type="Pfam" id="PF18288"/>
    </source>
</evidence>
<accession>A0ABW5DQE2</accession>
<evidence type="ECO:0000313" key="4">
    <source>
        <dbReference type="Proteomes" id="UP001597295"/>
    </source>
</evidence>
<dbReference type="GO" id="GO:0016787">
    <property type="term" value="F:hydrolase activity"/>
    <property type="evidence" value="ECO:0007669"/>
    <property type="project" value="UniProtKB-KW"/>
</dbReference>
<dbReference type="InterPro" id="IPR011234">
    <property type="entry name" value="Fumarylacetoacetase-like_C"/>
</dbReference>
<evidence type="ECO:0000313" key="3">
    <source>
        <dbReference type="EMBL" id="MFD2263252.1"/>
    </source>
</evidence>
<dbReference type="Pfam" id="PF18288">
    <property type="entry name" value="FAA_hydro_N_2"/>
    <property type="match status" value="1"/>
</dbReference>
<dbReference type="Gene3D" id="3.90.850.10">
    <property type="entry name" value="Fumarylacetoacetase-like, C-terminal domain"/>
    <property type="match status" value="1"/>
</dbReference>
<name>A0ABW5DQE2_9PROT</name>
<dbReference type="PANTHER" id="PTHR43211:SF1">
    <property type="entry name" value="BLL6422 PROTEIN"/>
    <property type="match status" value="1"/>
</dbReference>
<feature type="domain" description="Fumarylacetoacetase N-terminal" evidence="2">
    <location>
        <begin position="1"/>
        <end position="78"/>
    </location>
</feature>
<protein>
    <submittedName>
        <fullName evidence="3">Fumarylacetoacetate hydrolase family protein</fullName>
    </submittedName>
</protein>
<dbReference type="InterPro" id="IPR041072">
    <property type="entry name" value="FAA_hydro_N"/>
</dbReference>